<keyword evidence="4 6" id="KW-1133">Transmembrane helix</keyword>
<evidence type="ECO:0000256" key="4">
    <source>
        <dbReference type="ARBA" id="ARBA00022989"/>
    </source>
</evidence>
<keyword evidence="9" id="KW-1185">Reference proteome</keyword>
<feature type="transmembrane region" description="Helical" evidence="6">
    <location>
        <begin position="53"/>
        <end position="73"/>
    </location>
</feature>
<evidence type="ECO:0000256" key="5">
    <source>
        <dbReference type="ARBA" id="ARBA00023136"/>
    </source>
</evidence>
<comment type="caution">
    <text evidence="8">The sequence shown here is derived from an EMBL/GenBank/DDBJ whole genome shotgun (WGS) entry which is preliminary data.</text>
</comment>
<evidence type="ECO:0000259" key="7">
    <source>
        <dbReference type="Pfam" id="PF13396"/>
    </source>
</evidence>
<organism evidence="8 9">
    <name type="scientific">Longimonas halophila</name>
    <dbReference type="NCBI Taxonomy" id="1469170"/>
    <lineage>
        <taxon>Bacteria</taxon>
        <taxon>Pseudomonadati</taxon>
        <taxon>Rhodothermota</taxon>
        <taxon>Rhodothermia</taxon>
        <taxon>Rhodothermales</taxon>
        <taxon>Salisaetaceae</taxon>
        <taxon>Longimonas</taxon>
    </lineage>
</organism>
<keyword evidence="5 6" id="KW-0472">Membrane</keyword>
<name>A0A2H3NJV6_9BACT</name>
<dbReference type="EMBL" id="PDEP01000010">
    <property type="protein sequence ID" value="PEN06090.1"/>
    <property type="molecule type" value="Genomic_DNA"/>
</dbReference>
<proteinExistence type="predicted"/>
<accession>A0A2H3NJV6</accession>
<evidence type="ECO:0000256" key="6">
    <source>
        <dbReference type="SAM" id="Phobius"/>
    </source>
</evidence>
<dbReference type="InterPro" id="IPR027379">
    <property type="entry name" value="CLS_N"/>
</dbReference>
<evidence type="ECO:0000313" key="9">
    <source>
        <dbReference type="Proteomes" id="UP000221024"/>
    </source>
</evidence>
<feature type="domain" description="Cardiolipin synthase N-terminal" evidence="7">
    <location>
        <begin position="32"/>
        <end position="75"/>
    </location>
</feature>
<dbReference type="GO" id="GO:0005886">
    <property type="term" value="C:plasma membrane"/>
    <property type="evidence" value="ECO:0007669"/>
    <property type="project" value="UniProtKB-SubCell"/>
</dbReference>
<evidence type="ECO:0000256" key="1">
    <source>
        <dbReference type="ARBA" id="ARBA00004651"/>
    </source>
</evidence>
<evidence type="ECO:0000256" key="3">
    <source>
        <dbReference type="ARBA" id="ARBA00022692"/>
    </source>
</evidence>
<dbReference type="Proteomes" id="UP000221024">
    <property type="component" value="Unassembled WGS sequence"/>
</dbReference>
<keyword evidence="3 6" id="KW-0812">Transmembrane</keyword>
<keyword evidence="2" id="KW-1003">Cell membrane</keyword>
<feature type="transmembrane region" description="Helical" evidence="6">
    <location>
        <begin position="20"/>
        <end position="41"/>
    </location>
</feature>
<comment type="subcellular location">
    <subcellularLocation>
        <location evidence="1">Cell membrane</location>
        <topology evidence="1">Multi-pass membrane protein</topology>
    </subcellularLocation>
</comment>
<dbReference type="Pfam" id="PF13396">
    <property type="entry name" value="PLDc_N"/>
    <property type="match status" value="1"/>
</dbReference>
<evidence type="ECO:0000256" key="2">
    <source>
        <dbReference type="ARBA" id="ARBA00022475"/>
    </source>
</evidence>
<reference evidence="8 9" key="1">
    <citation type="submission" date="2017-10" db="EMBL/GenBank/DDBJ databases">
        <title>Draft genome of Longimonas halophila.</title>
        <authorList>
            <person name="Goh K.M."/>
            <person name="Shamsir M.S."/>
            <person name="Lim S.W."/>
        </authorList>
    </citation>
    <scope>NUCLEOTIDE SEQUENCE [LARGE SCALE GENOMIC DNA]</scope>
    <source>
        <strain evidence="8 9">KCTC 42399</strain>
    </source>
</reference>
<protein>
    <recommendedName>
        <fullName evidence="7">Cardiolipin synthase N-terminal domain-containing protein</fullName>
    </recommendedName>
</protein>
<gene>
    <name evidence="8" type="ORF">CRI93_11370</name>
</gene>
<sequence>MPLLLVLSGCGRNLFEQATSGITGIFSLIVLVIALVALVDLLGDRGRSPVNKIIWAVVIIFMPLVGAILYLLFGR</sequence>
<evidence type="ECO:0000313" key="8">
    <source>
        <dbReference type="EMBL" id="PEN06090.1"/>
    </source>
</evidence>
<dbReference type="AlphaFoldDB" id="A0A2H3NJV6"/>